<dbReference type="Pfam" id="PF00250">
    <property type="entry name" value="Forkhead"/>
    <property type="match status" value="1"/>
</dbReference>
<dbReference type="PANTHER" id="PTHR11829:SF343">
    <property type="entry name" value="FORK-HEAD DOMAIN-CONTAINING PROTEIN"/>
    <property type="match status" value="1"/>
</dbReference>
<dbReference type="PANTHER" id="PTHR11829">
    <property type="entry name" value="FORKHEAD BOX PROTEIN"/>
    <property type="match status" value="1"/>
</dbReference>
<evidence type="ECO:0000256" key="3">
    <source>
        <dbReference type="PROSITE-ProRule" id="PRU00089"/>
    </source>
</evidence>
<dbReference type="InterPro" id="IPR036390">
    <property type="entry name" value="WH_DNA-bd_sf"/>
</dbReference>
<accession>A0ABY7F6S0</accession>
<dbReference type="EMBL" id="CP111021">
    <property type="protein sequence ID" value="WAR16506.1"/>
    <property type="molecule type" value="Genomic_DNA"/>
</dbReference>
<feature type="non-terminal residue" evidence="6">
    <location>
        <position position="362"/>
    </location>
</feature>
<dbReference type="InterPro" id="IPR030456">
    <property type="entry name" value="TF_fork_head_CS_2"/>
</dbReference>
<feature type="region of interest" description="Disordered" evidence="4">
    <location>
        <begin position="1"/>
        <end position="68"/>
    </location>
</feature>
<keyword evidence="1 3" id="KW-0238">DNA-binding</keyword>
<dbReference type="InterPro" id="IPR036388">
    <property type="entry name" value="WH-like_DNA-bd_sf"/>
</dbReference>
<dbReference type="PROSITE" id="PS00658">
    <property type="entry name" value="FORK_HEAD_2"/>
    <property type="match status" value="1"/>
</dbReference>
<feature type="domain" description="Fork-head" evidence="5">
    <location>
        <begin position="93"/>
        <end position="194"/>
    </location>
</feature>
<proteinExistence type="predicted"/>
<dbReference type="PROSITE" id="PS50039">
    <property type="entry name" value="FORK_HEAD_3"/>
    <property type="match status" value="1"/>
</dbReference>
<keyword evidence="7" id="KW-1185">Reference proteome</keyword>
<feature type="compositionally biased region" description="Polar residues" evidence="4">
    <location>
        <begin position="21"/>
        <end position="35"/>
    </location>
</feature>
<name>A0ABY7F6S0_MYAAR</name>
<dbReference type="SUPFAM" id="SSF46785">
    <property type="entry name" value="Winged helix' DNA-binding domain"/>
    <property type="match status" value="1"/>
</dbReference>
<dbReference type="SMART" id="SM00339">
    <property type="entry name" value="FH"/>
    <property type="match status" value="1"/>
</dbReference>
<comment type="subcellular location">
    <subcellularLocation>
        <location evidence="3">Nucleus</location>
    </subcellularLocation>
</comment>
<protein>
    <submittedName>
        <fullName evidence="6">LIN31-like protein</fullName>
    </submittedName>
</protein>
<reference evidence="6" key="1">
    <citation type="submission" date="2022-11" db="EMBL/GenBank/DDBJ databases">
        <title>Centuries of genome instability and evolution in soft-shell clam transmissible cancer (bioRxiv).</title>
        <authorList>
            <person name="Hart S.F.M."/>
            <person name="Yonemitsu M.A."/>
            <person name="Giersch R.M."/>
            <person name="Beal B.F."/>
            <person name="Arriagada G."/>
            <person name="Davis B.W."/>
            <person name="Ostrander E.A."/>
            <person name="Goff S.P."/>
            <person name="Metzger M.J."/>
        </authorList>
    </citation>
    <scope>NUCLEOTIDE SEQUENCE</scope>
    <source>
        <strain evidence="6">MELC-2E11</strain>
        <tissue evidence="6">Siphon/mantle</tissue>
    </source>
</reference>
<evidence type="ECO:0000256" key="4">
    <source>
        <dbReference type="SAM" id="MobiDB-lite"/>
    </source>
</evidence>
<sequence>MFNDVSIGNQYGESPMVHSRPVSTSTPYANSNSYRRQNHENIPMSNGFVRQHQMPPTGQSTSTSRSDEELRRVVDNFVSVYEKLDRTDTADAKPNYSYTELAFLALLRAPNFALPITEIYKYIQSRFLFYKHSTRKHWKNAVRHSLAKTLCFTKIPVGRGSSQNEKLSRSTYLWCVIPSSIACFARGDYRPSRDGDNSAETLKWGYYQANAERFWLEVGDYMATKMASFKRLIQESFDPGLILEAQVCMLPNDVVAGNTNNSTCNGKGRLPLRESHLNAANHHFAVQNNSFNLQCGATTGYAGNQLQYHENHFQQQHSSTPVAAQAHCFQSGLAEKVASPPVEQDPWMPRFSIVSPDLSLSS</sequence>
<keyword evidence="2 3" id="KW-0539">Nucleus</keyword>
<feature type="compositionally biased region" description="Polar residues" evidence="4">
    <location>
        <begin position="1"/>
        <end position="12"/>
    </location>
</feature>
<dbReference type="PRINTS" id="PR00053">
    <property type="entry name" value="FORKHEAD"/>
</dbReference>
<gene>
    <name evidence="6" type="ORF">MAR_031100</name>
</gene>
<dbReference type="Proteomes" id="UP001164746">
    <property type="component" value="Chromosome 10"/>
</dbReference>
<evidence type="ECO:0000256" key="1">
    <source>
        <dbReference type="ARBA" id="ARBA00023125"/>
    </source>
</evidence>
<feature type="DNA-binding region" description="Fork-head" evidence="3">
    <location>
        <begin position="93"/>
        <end position="194"/>
    </location>
</feature>
<evidence type="ECO:0000313" key="7">
    <source>
        <dbReference type="Proteomes" id="UP001164746"/>
    </source>
</evidence>
<organism evidence="6 7">
    <name type="scientific">Mya arenaria</name>
    <name type="common">Soft-shell clam</name>
    <dbReference type="NCBI Taxonomy" id="6604"/>
    <lineage>
        <taxon>Eukaryota</taxon>
        <taxon>Metazoa</taxon>
        <taxon>Spiralia</taxon>
        <taxon>Lophotrochozoa</taxon>
        <taxon>Mollusca</taxon>
        <taxon>Bivalvia</taxon>
        <taxon>Autobranchia</taxon>
        <taxon>Heteroconchia</taxon>
        <taxon>Euheterodonta</taxon>
        <taxon>Imparidentia</taxon>
        <taxon>Neoheterodontei</taxon>
        <taxon>Myida</taxon>
        <taxon>Myoidea</taxon>
        <taxon>Myidae</taxon>
        <taxon>Mya</taxon>
    </lineage>
</organism>
<evidence type="ECO:0000313" key="6">
    <source>
        <dbReference type="EMBL" id="WAR16506.1"/>
    </source>
</evidence>
<dbReference type="Gene3D" id="1.10.10.10">
    <property type="entry name" value="Winged helix-like DNA-binding domain superfamily/Winged helix DNA-binding domain"/>
    <property type="match status" value="1"/>
</dbReference>
<evidence type="ECO:0000256" key="2">
    <source>
        <dbReference type="ARBA" id="ARBA00023242"/>
    </source>
</evidence>
<dbReference type="InterPro" id="IPR001766">
    <property type="entry name" value="Fork_head_dom"/>
</dbReference>
<feature type="compositionally biased region" description="Polar residues" evidence="4">
    <location>
        <begin position="54"/>
        <end position="64"/>
    </location>
</feature>
<dbReference type="InterPro" id="IPR050211">
    <property type="entry name" value="FOX_domain-containing"/>
</dbReference>
<evidence type="ECO:0000259" key="5">
    <source>
        <dbReference type="PROSITE" id="PS50039"/>
    </source>
</evidence>